<dbReference type="EMBL" id="CAJOBE010013405">
    <property type="protein sequence ID" value="CAF4164325.1"/>
    <property type="molecule type" value="Genomic_DNA"/>
</dbReference>
<dbReference type="Proteomes" id="UP000663889">
    <property type="component" value="Unassembled WGS sequence"/>
</dbReference>
<accession>A0A819YW48</accession>
<sequence length="88" mass="10128">MIPCLEDIFKIITGLINCFSPPAILNKDADALWGEAMLRLINNQNALKARIEREHLDTRRSWVNMDAAMCLFPSMTEEQLRDITFGQF</sequence>
<comment type="caution">
    <text evidence="2">The sequence shown here is derived from an EMBL/GenBank/DDBJ whole genome shotgun (WGS) entry which is preliminary data.</text>
</comment>
<dbReference type="AlphaFoldDB" id="A0A819YW48"/>
<name>A0A819YW48_9BILA</name>
<reference evidence="2" key="1">
    <citation type="submission" date="2021-02" db="EMBL/GenBank/DDBJ databases">
        <authorList>
            <person name="Nowell W R."/>
        </authorList>
    </citation>
    <scope>NUCLEOTIDE SEQUENCE</scope>
</reference>
<protein>
    <submittedName>
        <fullName evidence="2">Uncharacterized protein</fullName>
    </submittedName>
</protein>
<gene>
    <name evidence="2" type="ORF">FNK824_LOCUS34352</name>
    <name evidence="1" type="ORF">SEV965_LOCUS37358</name>
</gene>
<dbReference type="EMBL" id="CAJNOU010007639">
    <property type="protein sequence ID" value="CAF1527755.1"/>
    <property type="molecule type" value="Genomic_DNA"/>
</dbReference>
<dbReference type="Proteomes" id="UP000663874">
    <property type="component" value="Unassembled WGS sequence"/>
</dbReference>
<evidence type="ECO:0000313" key="3">
    <source>
        <dbReference type="Proteomes" id="UP000663874"/>
    </source>
</evidence>
<evidence type="ECO:0000313" key="2">
    <source>
        <dbReference type="EMBL" id="CAF4164325.1"/>
    </source>
</evidence>
<evidence type="ECO:0000313" key="1">
    <source>
        <dbReference type="EMBL" id="CAF1527755.1"/>
    </source>
</evidence>
<organism evidence="2 3">
    <name type="scientific">Rotaria sordida</name>
    <dbReference type="NCBI Taxonomy" id="392033"/>
    <lineage>
        <taxon>Eukaryota</taxon>
        <taxon>Metazoa</taxon>
        <taxon>Spiralia</taxon>
        <taxon>Gnathifera</taxon>
        <taxon>Rotifera</taxon>
        <taxon>Eurotatoria</taxon>
        <taxon>Bdelloidea</taxon>
        <taxon>Philodinida</taxon>
        <taxon>Philodinidae</taxon>
        <taxon>Rotaria</taxon>
    </lineage>
</organism>
<proteinExistence type="predicted"/>